<protein>
    <submittedName>
        <fullName evidence="1">Carbon monoxide dehydrogenase</fullName>
    </submittedName>
</protein>
<dbReference type="PANTHER" id="PTHR38588">
    <property type="entry name" value="BLL0334 PROTEIN"/>
    <property type="match status" value="1"/>
</dbReference>
<reference evidence="1 2" key="1">
    <citation type="submission" date="2018-07" db="EMBL/GenBank/DDBJ databases">
        <title>Genome sequencing of Runella.</title>
        <authorList>
            <person name="Baek M.-G."/>
            <person name="Yi H."/>
        </authorList>
    </citation>
    <scope>NUCLEOTIDE SEQUENCE [LARGE SCALE GENOMIC DNA]</scope>
    <source>
        <strain evidence="1 2">HYN0085</strain>
    </source>
</reference>
<accession>A0A344TCV8</accession>
<proteinExistence type="predicted"/>
<evidence type="ECO:0000313" key="2">
    <source>
        <dbReference type="Proteomes" id="UP000251993"/>
    </source>
</evidence>
<evidence type="ECO:0000313" key="1">
    <source>
        <dbReference type="EMBL" id="AXE16479.1"/>
    </source>
</evidence>
<sequence length="150" mass="16405">MELNGSYILPASTQKIWEMLMNPDTLAKVTPGISRLELESENVYKAIAEVKIGPVSGKFEGKAEVLHPVVAQSFTLNVHQNSKIGNVSAHIKMHLKAVSEHETELSFAGKAHMSGLLARTGNRVMSGVANTLTKQFFQNFEDELAAKVEV</sequence>
<dbReference type="EMBL" id="CP030850">
    <property type="protein sequence ID" value="AXE16479.1"/>
    <property type="molecule type" value="Genomic_DNA"/>
</dbReference>
<organism evidence="1 2">
    <name type="scientific">Runella rosea</name>
    <dbReference type="NCBI Taxonomy" id="2259595"/>
    <lineage>
        <taxon>Bacteria</taxon>
        <taxon>Pseudomonadati</taxon>
        <taxon>Bacteroidota</taxon>
        <taxon>Cytophagia</taxon>
        <taxon>Cytophagales</taxon>
        <taxon>Spirosomataceae</taxon>
        <taxon>Runella</taxon>
    </lineage>
</organism>
<dbReference type="KEGG" id="run:DR864_01415"/>
<keyword evidence="2" id="KW-1185">Reference proteome</keyword>
<dbReference type="AlphaFoldDB" id="A0A344TCV8"/>
<name>A0A344TCV8_9BACT</name>
<dbReference type="Proteomes" id="UP000251993">
    <property type="component" value="Chromosome"/>
</dbReference>
<dbReference type="InterPro" id="IPR010419">
    <property type="entry name" value="CO_DH_gsu"/>
</dbReference>
<dbReference type="SUPFAM" id="SSF55961">
    <property type="entry name" value="Bet v1-like"/>
    <property type="match status" value="1"/>
</dbReference>
<dbReference type="Gene3D" id="3.30.530.20">
    <property type="match status" value="1"/>
</dbReference>
<dbReference type="PANTHER" id="PTHR38588:SF1">
    <property type="entry name" value="BLL0334 PROTEIN"/>
    <property type="match status" value="1"/>
</dbReference>
<dbReference type="InterPro" id="IPR023393">
    <property type="entry name" value="START-like_dom_sf"/>
</dbReference>
<dbReference type="RefSeq" id="WP_114065266.1">
    <property type="nucleotide sequence ID" value="NZ_CP030850.1"/>
</dbReference>
<dbReference type="Pfam" id="PF06240">
    <property type="entry name" value="COXG"/>
    <property type="match status" value="1"/>
</dbReference>
<gene>
    <name evidence="1" type="ORF">DR864_01415</name>
</gene>
<dbReference type="CDD" id="cd05018">
    <property type="entry name" value="CoxG"/>
    <property type="match status" value="1"/>
</dbReference>
<dbReference type="OrthoDB" id="9787428at2"/>